<reference evidence="1 2" key="1">
    <citation type="submission" date="2008-10" db="EMBL/GenBank/DDBJ databases">
        <title>Draft genome sequence of Parabacteroides johnsonii (DSM 18315).</title>
        <authorList>
            <person name="Sudarsanam P."/>
            <person name="Ley R."/>
            <person name="Guruge J."/>
            <person name="Turnbaugh P.J."/>
            <person name="Mahowald M."/>
            <person name="Liep D."/>
            <person name="Gordon J."/>
        </authorList>
    </citation>
    <scope>NUCLEOTIDE SEQUENCE [LARGE SCALE GENOMIC DNA]</scope>
    <source>
        <strain evidence="1 2">DSM 18315</strain>
    </source>
</reference>
<dbReference type="AlphaFoldDB" id="B7BBF2"/>
<proteinExistence type="predicted"/>
<accession>B7BBF2</accession>
<protein>
    <recommendedName>
        <fullName evidence="3">Sce7726 family protein</fullName>
    </recommendedName>
</protein>
<dbReference type="RefSeq" id="WP_008149744.1">
    <property type="nucleotide sequence ID" value="NZ_CP102285.1"/>
</dbReference>
<dbReference type="Proteomes" id="UP000005510">
    <property type="component" value="Unassembled WGS sequence"/>
</dbReference>
<sequence>MESISVKHQTSAEYIKGRIIDFFIQESDDILIGNEVMYGIKRKVVDLLIIKKEKLIAIEIKGDNDDLRRLQEQISECRKIFDYIIICTTSVHLSKLVGSIPSDIGIFIIDNNRIKKIKAPKKLVEQNKMDMLYTMNARYLKQSLHIKSKFNSDEVRKYASQISITKTHQLLREYFSFKIKEKYLLFLSDRGVETHIDDIPLLSSNIEIQ</sequence>
<evidence type="ECO:0008006" key="3">
    <source>
        <dbReference type="Google" id="ProtNLM"/>
    </source>
</evidence>
<dbReference type="NCBIfam" id="NF033832">
    <property type="entry name" value="sce7726_fam"/>
    <property type="match status" value="1"/>
</dbReference>
<dbReference type="EMBL" id="ABYH01000267">
    <property type="protein sequence ID" value="EEC96239.1"/>
    <property type="molecule type" value="Genomic_DNA"/>
</dbReference>
<organism evidence="1 2">
    <name type="scientific">Parabacteroides johnsonii DSM 18315</name>
    <dbReference type="NCBI Taxonomy" id="537006"/>
    <lineage>
        <taxon>Bacteria</taxon>
        <taxon>Pseudomonadati</taxon>
        <taxon>Bacteroidota</taxon>
        <taxon>Bacteroidia</taxon>
        <taxon>Bacteroidales</taxon>
        <taxon>Tannerellaceae</taxon>
        <taxon>Parabacteroides</taxon>
    </lineage>
</organism>
<reference evidence="1 2" key="2">
    <citation type="submission" date="2008-10" db="EMBL/GenBank/DDBJ databases">
        <authorList>
            <person name="Fulton L."/>
            <person name="Clifton S."/>
            <person name="Fulton B."/>
            <person name="Xu J."/>
            <person name="Minx P."/>
            <person name="Pepin K.H."/>
            <person name="Johnson M."/>
            <person name="Bhonagiri V."/>
            <person name="Nash W.E."/>
            <person name="Mardis E.R."/>
            <person name="Wilson R.K."/>
        </authorList>
    </citation>
    <scope>NUCLEOTIDE SEQUENCE [LARGE SCALE GENOMIC DNA]</scope>
    <source>
        <strain evidence="1 2">DSM 18315</strain>
    </source>
</reference>
<dbReference type="GeneID" id="93409058"/>
<dbReference type="InterPro" id="IPR047729">
    <property type="entry name" value="Sce7726-like"/>
</dbReference>
<gene>
    <name evidence="1" type="ORF">PRABACTJOHN_02364</name>
</gene>
<evidence type="ECO:0000313" key="1">
    <source>
        <dbReference type="EMBL" id="EEC96239.1"/>
    </source>
</evidence>
<comment type="caution">
    <text evidence="1">The sequence shown here is derived from an EMBL/GenBank/DDBJ whole genome shotgun (WGS) entry which is preliminary data.</text>
</comment>
<dbReference type="HOGENOM" id="CLU_114093_0_0_10"/>
<dbReference type="STRING" id="537006.PRABACTJOHN_02364"/>
<evidence type="ECO:0000313" key="2">
    <source>
        <dbReference type="Proteomes" id="UP000005510"/>
    </source>
</evidence>
<name>B7BBF2_9BACT</name>